<dbReference type="Proteomes" id="UP000821866">
    <property type="component" value="Chromosome 3"/>
</dbReference>
<feature type="compositionally biased region" description="Low complexity" evidence="1">
    <location>
        <begin position="150"/>
        <end position="169"/>
    </location>
</feature>
<sequence length="284" mass="29421">MTTPVRDRCGIRRHAQVSLARCCGQVALAHHDSGGDREVLWMTAVKAVPSSSAQTPRAIPVVDDTELAKTTRPSPPLSVPRKGADLCRRCPTWVTAWAQQPAAVAALFPCSSRSSDGGGGVPVGAAAATRSPAPMSSAAVGRLLTPPHCAASSGGATATGRGDGTATRTNDSARGSTTRTDVRTTAAIGRPRASAPGRQLLYTTQSDRRAHPRTQRASAASAGGAPVTLPSCSSLGFLSVEGGKGMSLARSGRRTYEMTAVDAAKAAYTQKGIQRTKKDYEDKR</sequence>
<proteinExistence type="predicted"/>
<gene>
    <name evidence="2" type="ORF">HPB51_011598</name>
</gene>
<organism evidence="2 3">
    <name type="scientific">Rhipicephalus microplus</name>
    <name type="common">Cattle tick</name>
    <name type="synonym">Boophilus microplus</name>
    <dbReference type="NCBI Taxonomy" id="6941"/>
    <lineage>
        <taxon>Eukaryota</taxon>
        <taxon>Metazoa</taxon>
        <taxon>Ecdysozoa</taxon>
        <taxon>Arthropoda</taxon>
        <taxon>Chelicerata</taxon>
        <taxon>Arachnida</taxon>
        <taxon>Acari</taxon>
        <taxon>Parasitiformes</taxon>
        <taxon>Ixodida</taxon>
        <taxon>Ixodoidea</taxon>
        <taxon>Ixodidae</taxon>
        <taxon>Rhipicephalinae</taxon>
        <taxon>Rhipicephalus</taxon>
        <taxon>Boophilus</taxon>
    </lineage>
</organism>
<evidence type="ECO:0000313" key="2">
    <source>
        <dbReference type="EMBL" id="KAH8030758.1"/>
    </source>
</evidence>
<keyword evidence="3" id="KW-1185">Reference proteome</keyword>
<protein>
    <submittedName>
        <fullName evidence="2">Uncharacterized protein</fullName>
    </submittedName>
</protein>
<comment type="caution">
    <text evidence="2">The sequence shown here is derived from an EMBL/GenBank/DDBJ whole genome shotgun (WGS) entry which is preliminary data.</text>
</comment>
<reference evidence="2" key="1">
    <citation type="journal article" date="2020" name="Cell">
        <title>Large-Scale Comparative Analyses of Tick Genomes Elucidate Their Genetic Diversity and Vector Capacities.</title>
        <authorList>
            <consortium name="Tick Genome and Microbiome Consortium (TIGMIC)"/>
            <person name="Jia N."/>
            <person name="Wang J."/>
            <person name="Shi W."/>
            <person name="Du L."/>
            <person name="Sun Y."/>
            <person name="Zhan W."/>
            <person name="Jiang J.F."/>
            <person name="Wang Q."/>
            <person name="Zhang B."/>
            <person name="Ji P."/>
            <person name="Bell-Sakyi L."/>
            <person name="Cui X.M."/>
            <person name="Yuan T.T."/>
            <person name="Jiang B.G."/>
            <person name="Yang W.F."/>
            <person name="Lam T.T."/>
            <person name="Chang Q.C."/>
            <person name="Ding S.J."/>
            <person name="Wang X.J."/>
            <person name="Zhu J.G."/>
            <person name="Ruan X.D."/>
            <person name="Zhao L."/>
            <person name="Wei J.T."/>
            <person name="Ye R.Z."/>
            <person name="Que T.C."/>
            <person name="Du C.H."/>
            <person name="Zhou Y.H."/>
            <person name="Cheng J.X."/>
            <person name="Dai P.F."/>
            <person name="Guo W.B."/>
            <person name="Han X.H."/>
            <person name="Huang E.J."/>
            <person name="Li L.F."/>
            <person name="Wei W."/>
            <person name="Gao Y.C."/>
            <person name="Liu J.Z."/>
            <person name="Shao H.Z."/>
            <person name="Wang X."/>
            <person name="Wang C.C."/>
            <person name="Yang T.C."/>
            <person name="Huo Q.B."/>
            <person name="Li W."/>
            <person name="Chen H.Y."/>
            <person name="Chen S.E."/>
            <person name="Zhou L.G."/>
            <person name="Ni X.B."/>
            <person name="Tian J.H."/>
            <person name="Sheng Y."/>
            <person name="Liu T."/>
            <person name="Pan Y.S."/>
            <person name="Xia L.Y."/>
            <person name="Li J."/>
            <person name="Zhao F."/>
            <person name="Cao W.C."/>
        </authorList>
    </citation>
    <scope>NUCLEOTIDE SEQUENCE</scope>
    <source>
        <strain evidence="2">Rmic-2018</strain>
    </source>
</reference>
<dbReference type="EMBL" id="JABSTU010000005">
    <property type="protein sequence ID" value="KAH8030758.1"/>
    <property type="molecule type" value="Genomic_DNA"/>
</dbReference>
<dbReference type="AlphaFoldDB" id="A0A9J6E8V6"/>
<feature type="compositionally biased region" description="Polar residues" evidence="1">
    <location>
        <begin position="170"/>
        <end position="179"/>
    </location>
</feature>
<reference evidence="2" key="2">
    <citation type="submission" date="2021-09" db="EMBL/GenBank/DDBJ databases">
        <authorList>
            <person name="Jia N."/>
            <person name="Wang J."/>
            <person name="Shi W."/>
            <person name="Du L."/>
            <person name="Sun Y."/>
            <person name="Zhan W."/>
            <person name="Jiang J."/>
            <person name="Wang Q."/>
            <person name="Zhang B."/>
            <person name="Ji P."/>
            <person name="Sakyi L.B."/>
            <person name="Cui X."/>
            <person name="Yuan T."/>
            <person name="Jiang B."/>
            <person name="Yang W."/>
            <person name="Lam T.T.-Y."/>
            <person name="Chang Q."/>
            <person name="Ding S."/>
            <person name="Wang X."/>
            <person name="Zhu J."/>
            <person name="Ruan X."/>
            <person name="Zhao L."/>
            <person name="Wei J."/>
            <person name="Que T."/>
            <person name="Du C."/>
            <person name="Cheng J."/>
            <person name="Dai P."/>
            <person name="Han X."/>
            <person name="Huang E."/>
            <person name="Gao Y."/>
            <person name="Liu J."/>
            <person name="Shao H."/>
            <person name="Ye R."/>
            <person name="Li L."/>
            <person name="Wei W."/>
            <person name="Wang X."/>
            <person name="Wang C."/>
            <person name="Huo Q."/>
            <person name="Li W."/>
            <person name="Guo W."/>
            <person name="Chen H."/>
            <person name="Chen S."/>
            <person name="Zhou L."/>
            <person name="Zhou L."/>
            <person name="Ni X."/>
            <person name="Tian J."/>
            <person name="Zhou Y."/>
            <person name="Sheng Y."/>
            <person name="Liu T."/>
            <person name="Pan Y."/>
            <person name="Xia L."/>
            <person name="Li J."/>
            <person name="Zhao F."/>
            <person name="Cao W."/>
        </authorList>
    </citation>
    <scope>NUCLEOTIDE SEQUENCE</scope>
    <source>
        <strain evidence="2">Rmic-2018</strain>
        <tissue evidence="2">Larvae</tissue>
    </source>
</reference>
<evidence type="ECO:0000256" key="1">
    <source>
        <dbReference type="SAM" id="MobiDB-lite"/>
    </source>
</evidence>
<evidence type="ECO:0000313" key="3">
    <source>
        <dbReference type="Proteomes" id="UP000821866"/>
    </source>
</evidence>
<feature type="region of interest" description="Disordered" evidence="1">
    <location>
        <begin position="149"/>
        <end position="225"/>
    </location>
</feature>
<accession>A0A9J6E8V6</accession>
<name>A0A9J6E8V6_RHIMP</name>